<dbReference type="RefSeq" id="WP_160484728.1">
    <property type="nucleotide sequence ID" value="NZ_WUBR01000001.1"/>
</dbReference>
<evidence type="ECO:0000256" key="2">
    <source>
        <dbReference type="SAM" id="SignalP"/>
    </source>
</evidence>
<reference evidence="3 4" key="2">
    <citation type="submission" date="2020-02" db="EMBL/GenBank/DDBJ databases">
        <title>Erythrobacter dongmakensis sp. nov., isolated from a tidal mudflat.</title>
        <authorList>
            <person name="Kim I.S."/>
        </authorList>
    </citation>
    <scope>NUCLEOTIDE SEQUENCE [LARGE SCALE GENOMIC DNA]</scope>
    <source>
        <strain evidence="3 4">GH3-10</strain>
    </source>
</reference>
<protein>
    <submittedName>
        <fullName evidence="3">Cistern family PEP-CTERM protein</fullName>
    </submittedName>
</protein>
<name>A0A844XC91_9SPHN</name>
<keyword evidence="4" id="KW-1185">Reference proteome</keyword>
<feature type="region of interest" description="Disordered" evidence="1">
    <location>
        <begin position="186"/>
        <end position="207"/>
    </location>
</feature>
<keyword evidence="2" id="KW-0732">Signal</keyword>
<dbReference type="EMBL" id="WUBR01000001">
    <property type="protein sequence ID" value="MWV27125.1"/>
    <property type="molecule type" value="Genomic_DNA"/>
</dbReference>
<evidence type="ECO:0000313" key="4">
    <source>
        <dbReference type="Proteomes" id="UP000461409"/>
    </source>
</evidence>
<dbReference type="AlphaFoldDB" id="A0A844XC91"/>
<reference evidence="3 4" key="1">
    <citation type="submission" date="2019-12" db="EMBL/GenBank/DDBJ databases">
        <authorList>
            <person name="Lee S.D."/>
        </authorList>
    </citation>
    <scope>NUCLEOTIDE SEQUENCE [LARGE SCALE GENOMIC DNA]</scope>
    <source>
        <strain evidence="3 4">GH3-10</strain>
    </source>
</reference>
<feature type="chain" id="PRO_5033049630" evidence="2">
    <location>
        <begin position="23"/>
        <end position="246"/>
    </location>
</feature>
<comment type="caution">
    <text evidence="3">The sequence shown here is derived from an EMBL/GenBank/DDBJ whole genome shotgun (WGS) entry which is preliminary data.</text>
</comment>
<dbReference type="Proteomes" id="UP000461409">
    <property type="component" value="Unassembled WGS sequence"/>
</dbReference>
<accession>A0A844XC91</accession>
<sequence length="246" mass="24887">MNKLTTAVLACAALAYATPAAAGPITMDSSDIDSSFTIDFDGFANNSTNTVDGLSGSITFTLEEITSGTYTFGYKVDNTSSDGVASKISSFAFNVDPDIVGASSDGAYNYSFVTDGRASDPSYPNQVGAVDVCFKAANSGSCSNSSGVSEGSTGSGSLSLFFGSSPSEITLSDFFVRYQGISGAGDVTSASGQQVTSSTTGGSSSGTQVPAPGMVWILGLVLLGLGFLRRPGRWNASDLGGKPAFA</sequence>
<feature type="signal peptide" evidence="2">
    <location>
        <begin position="1"/>
        <end position="22"/>
    </location>
</feature>
<evidence type="ECO:0000256" key="1">
    <source>
        <dbReference type="SAM" id="MobiDB-lite"/>
    </source>
</evidence>
<organism evidence="3 4">
    <name type="scientific">Aurantiacibacter rhizosphaerae</name>
    <dbReference type="NCBI Taxonomy" id="2691582"/>
    <lineage>
        <taxon>Bacteria</taxon>
        <taxon>Pseudomonadati</taxon>
        <taxon>Pseudomonadota</taxon>
        <taxon>Alphaproteobacteria</taxon>
        <taxon>Sphingomonadales</taxon>
        <taxon>Erythrobacteraceae</taxon>
        <taxon>Aurantiacibacter</taxon>
    </lineage>
</organism>
<feature type="compositionally biased region" description="Low complexity" evidence="1">
    <location>
        <begin position="187"/>
        <end position="207"/>
    </location>
</feature>
<gene>
    <name evidence="3" type="ORF">GRF63_04325</name>
</gene>
<dbReference type="NCBIfam" id="NF033947">
    <property type="entry name" value="PEP-cistern"/>
    <property type="match status" value="1"/>
</dbReference>
<evidence type="ECO:0000313" key="3">
    <source>
        <dbReference type="EMBL" id="MWV27125.1"/>
    </source>
</evidence>
<proteinExistence type="predicted"/>